<organism evidence="3 4">
    <name type="scientific">Ditylenchus destructor</name>
    <dbReference type="NCBI Taxonomy" id="166010"/>
    <lineage>
        <taxon>Eukaryota</taxon>
        <taxon>Metazoa</taxon>
        <taxon>Ecdysozoa</taxon>
        <taxon>Nematoda</taxon>
        <taxon>Chromadorea</taxon>
        <taxon>Rhabditida</taxon>
        <taxon>Tylenchina</taxon>
        <taxon>Tylenchomorpha</taxon>
        <taxon>Sphaerularioidea</taxon>
        <taxon>Anguinidae</taxon>
        <taxon>Anguininae</taxon>
        <taxon>Ditylenchus</taxon>
    </lineage>
</organism>
<sequence length="286" mass="32540">MLNRPANYYECPSPVNYMSDSAHYPNQQTSSSYPGKYVHNISIMKSEEREVESQNAKTGIVYTTSSSCEPLPRIEVCRAISRDDTQGKSCQKGPVPVIDLLHLQTDQLRPPPKPEWSSSPLEELSFTPSLSPRQHSPSMKSNLFIPKRRYSTNRKDSLDQPVEIKMDLKSKKEGPSSPRTALTMTSLFICGVILSLSGFIVLLNQRQWQFVVTGGAFVFIGFIFLTICFFLQRKNVIKFILDVSRDLHFLRISDSYMWRLVFEVEEPERHLLPVPPSTPFSLNSSS</sequence>
<gene>
    <name evidence="3" type="ORF">DdX_08237</name>
</gene>
<accession>A0AAD4N1V0</accession>
<keyword evidence="2" id="KW-1133">Transmembrane helix</keyword>
<dbReference type="AlphaFoldDB" id="A0AAD4N1V0"/>
<feature type="compositionally biased region" description="Low complexity" evidence="1">
    <location>
        <begin position="115"/>
        <end position="125"/>
    </location>
</feature>
<dbReference type="EMBL" id="JAKKPZ010000012">
    <property type="protein sequence ID" value="KAI1714962.1"/>
    <property type="molecule type" value="Genomic_DNA"/>
</dbReference>
<keyword evidence="4" id="KW-1185">Reference proteome</keyword>
<keyword evidence="2" id="KW-0812">Transmembrane</keyword>
<feature type="transmembrane region" description="Helical" evidence="2">
    <location>
        <begin position="181"/>
        <end position="202"/>
    </location>
</feature>
<feature type="compositionally biased region" description="Polar residues" evidence="1">
    <location>
        <begin position="126"/>
        <end position="140"/>
    </location>
</feature>
<evidence type="ECO:0000313" key="3">
    <source>
        <dbReference type="EMBL" id="KAI1714962.1"/>
    </source>
</evidence>
<proteinExistence type="predicted"/>
<evidence type="ECO:0000256" key="1">
    <source>
        <dbReference type="SAM" id="MobiDB-lite"/>
    </source>
</evidence>
<dbReference type="Proteomes" id="UP001201812">
    <property type="component" value="Unassembled WGS sequence"/>
</dbReference>
<feature type="region of interest" description="Disordered" evidence="1">
    <location>
        <begin position="106"/>
        <end position="140"/>
    </location>
</feature>
<evidence type="ECO:0000313" key="4">
    <source>
        <dbReference type="Proteomes" id="UP001201812"/>
    </source>
</evidence>
<name>A0AAD4N1V0_9BILA</name>
<keyword evidence="2" id="KW-0472">Membrane</keyword>
<comment type="caution">
    <text evidence="3">The sequence shown here is derived from an EMBL/GenBank/DDBJ whole genome shotgun (WGS) entry which is preliminary data.</text>
</comment>
<feature type="transmembrane region" description="Helical" evidence="2">
    <location>
        <begin position="208"/>
        <end position="231"/>
    </location>
</feature>
<protein>
    <submittedName>
        <fullName evidence="3">Uncharacterized protein</fullName>
    </submittedName>
</protein>
<reference evidence="3" key="1">
    <citation type="submission" date="2022-01" db="EMBL/GenBank/DDBJ databases">
        <title>Genome Sequence Resource for Two Populations of Ditylenchus destructor, the Migratory Endoparasitic Phytonematode.</title>
        <authorList>
            <person name="Zhang H."/>
            <person name="Lin R."/>
            <person name="Xie B."/>
        </authorList>
    </citation>
    <scope>NUCLEOTIDE SEQUENCE</scope>
    <source>
        <strain evidence="3">BazhouSP</strain>
    </source>
</reference>
<evidence type="ECO:0000256" key="2">
    <source>
        <dbReference type="SAM" id="Phobius"/>
    </source>
</evidence>